<dbReference type="AlphaFoldDB" id="A0A1J6IK68"/>
<dbReference type="Gramene" id="OIT04676">
    <property type="protein sequence ID" value="OIT04676"/>
    <property type="gene ID" value="A4A49_05359"/>
</dbReference>
<name>A0A1J6IK68_NICAT</name>
<reference evidence="1" key="1">
    <citation type="submission" date="2016-11" db="EMBL/GenBank/DDBJ databases">
        <title>The genome of Nicotiana attenuata.</title>
        <authorList>
            <person name="Xu S."/>
            <person name="Brockmoeller T."/>
            <person name="Gaquerel E."/>
            <person name="Navarro A."/>
            <person name="Kuhl H."/>
            <person name="Gase K."/>
            <person name="Ling Z."/>
            <person name="Zhou W."/>
            <person name="Kreitzer C."/>
            <person name="Stanke M."/>
            <person name="Tang H."/>
            <person name="Lyons E."/>
            <person name="Pandey P."/>
            <person name="Pandey S.P."/>
            <person name="Timmermann B."/>
            <person name="Baldwin I.T."/>
        </authorList>
    </citation>
    <scope>NUCLEOTIDE SEQUENCE [LARGE SCALE GENOMIC DNA]</scope>
    <source>
        <strain evidence="1">UT</strain>
    </source>
</reference>
<proteinExistence type="predicted"/>
<dbReference type="InterPro" id="IPR029063">
    <property type="entry name" value="SAM-dependent_MTases_sf"/>
</dbReference>
<protein>
    <submittedName>
        <fullName evidence="1">Uncharacterized protein</fullName>
    </submittedName>
</protein>
<gene>
    <name evidence="1" type="ORF">A4A49_05359</name>
</gene>
<accession>A0A1J6IK68</accession>
<dbReference type="Proteomes" id="UP000187609">
    <property type="component" value="Unassembled WGS sequence"/>
</dbReference>
<evidence type="ECO:0000313" key="2">
    <source>
        <dbReference type="Proteomes" id="UP000187609"/>
    </source>
</evidence>
<dbReference type="EMBL" id="MJEQ01037185">
    <property type="protein sequence ID" value="OIT04676.1"/>
    <property type="molecule type" value="Genomic_DNA"/>
</dbReference>
<organism evidence="1 2">
    <name type="scientific">Nicotiana attenuata</name>
    <name type="common">Coyote tobacco</name>
    <dbReference type="NCBI Taxonomy" id="49451"/>
    <lineage>
        <taxon>Eukaryota</taxon>
        <taxon>Viridiplantae</taxon>
        <taxon>Streptophyta</taxon>
        <taxon>Embryophyta</taxon>
        <taxon>Tracheophyta</taxon>
        <taxon>Spermatophyta</taxon>
        <taxon>Magnoliopsida</taxon>
        <taxon>eudicotyledons</taxon>
        <taxon>Gunneridae</taxon>
        <taxon>Pentapetalae</taxon>
        <taxon>asterids</taxon>
        <taxon>lamiids</taxon>
        <taxon>Solanales</taxon>
        <taxon>Solanaceae</taxon>
        <taxon>Nicotianoideae</taxon>
        <taxon>Nicotianeae</taxon>
        <taxon>Nicotiana</taxon>
    </lineage>
</organism>
<comment type="caution">
    <text evidence="1">The sequence shown here is derived from an EMBL/GenBank/DDBJ whole genome shotgun (WGS) entry which is preliminary data.</text>
</comment>
<sequence>MEDIEAQQTENGNESVEAFAAVMGPEHPGRLRLYGWGVTRASLRGKEPTSWLLGSDVVVVDPPRKGLDPSLVKELRHISALELRTNSSKRPEKVRDKKRLWVLRAREALVQIENTTVHEEDQSLPQTLIYISCGWESFKEDCLSLLASKE</sequence>
<keyword evidence="2" id="KW-1185">Reference proteome</keyword>
<dbReference type="InterPro" id="IPR053304">
    <property type="entry name" value="RNA_M5U_MTase"/>
</dbReference>
<dbReference type="STRING" id="49451.A0A1J6IK68"/>
<dbReference type="Gene3D" id="3.40.50.150">
    <property type="entry name" value="Vaccinia Virus protein VP39"/>
    <property type="match status" value="1"/>
</dbReference>
<dbReference type="PANTHER" id="PTHR47548">
    <property type="entry name" value="BNAA06G32370D PROTEIN"/>
    <property type="match status" value="1"/>
</dbReference>
<evidence type="ECO:0000313" key="1">
    <source>
        <dbReference type="EMBL" id="OIT04676.1"/>
    </source>
</evidence>
<dbReference type="PANTHER" id="PTHR47548:SF1">
    <property type="entry name" value="S-ADENOSYL-L-METHIONINE-DEPENDENT METHYLTRANSFERASES SUPERFAMILY PROTEIN"/>
    <property type="match status" value="1"/>
</dbReference>